<evidence type="ECO:0000313" key="2">
    <source>
        <dbReference type="EMBL" id="MBO3733713.1"/>
    </source>
</evidence>
<feature type="region of interest" description="Disordered" evidence="1">
    <location>
        <begin position="54"/>
        <end position="73"/>
    </location>
</feature>
<proteinExistence type="predicted"/>
<evidence type="ECO:0000313" key="3">
    <source>
        <dbReference type="Proteomes" id="UP000681341"/>
    </source>
</evidence>
<accession>A0ABS3U7G8</accession>
<organism evidence="2 3">
    <name type="scientific">Glycomyces niveus</name>
    <dbReference type="NCBI Taxonomy" id="2820287"/>
    <lineage>
        <taxon>Bacteria</taxon>
        <taxon>Bacillati</taxon>
        <taxon>Actinomycetota</taxon>
        <taxon>Actinomycetes</taxon>
        <taxon>Glycomycetales</taxon>
        <taxon>Glycomycetaceae</taxon>
        <taxon>Glycomyces</taxon>
    </lineage>
</organism>
<sequence length="243" mass="27522">MDRWSEVDVQELGWLIDVCGEQVSGFGPPPYPAGLWILHATYEVEAGENEALHRSAGNEDEVDDEPGWPADPGQGWQRLRWRELAERTGDPVVAQHVEPQYRVPPFRAFPSVRQGDGLWERIRWAEWGSLDRESFARLAAILRRFSGPDVAAFAHPAFLQDTQAGLRVLQGRLRDLEILEQLDPYHSPANIWPADQSWLVYTDWDLSGTKVYGPPALLKMIEEDEFLETVWLPLPGDASIATV</sequence>
<dbReference type="RefSeq" id="WP_208496677.1">
    <property type="nucleotide sequence ID" value="NZ_JAGFNP010000006.1"/>
</dbReference>
<name>A0ABS3U7G8_9ACTN</name>
<reference evidence="2 3" key="1">
    <citation type="submission" date="2021-03" db="EMBL/GenBank/DDBJ databases">
        <title>Glycomyces sp. nov., a novel actinomycete isolated from soil.</title>
        <authorList>
            <person name="Yang X."/>
            <person name="Xu X."/>
        </authorList>
    </citation>
    <scope>NUCLEOTIDE SEQUENCE [LARGE SCALE GENOMIC DNA]</scope>
    <source>
        <strain evidence="2 3">NEAU-S30</strain>
    </source>
</reference>
<protein>
    <submittedName>
        <fullName evidence="2">Uncharacterized protein</fullName>
    </submittedName>
</protein>
<evidence type="ECO:0000256" key="1">
    <source>
        <dbReference type="SAM" id="MobiDB-lite"/>
    </source>
</evidence>
<dbReference type="EMBL" id="JAGFNP010000006">
    <property type="protein sequence ID" value="MBO3733713.1"/>
    <property type="molecule type" value="Genomic_DNA"/>
</dbReference>
<dbReference type="Proteomes" id="UP000681341">
    <property type="component" value="Unassembled WGS sequence"/>
</dbReference>
<gene>
    <name evidence="2" type="ORF">J5V16_12825</name>
</gene>
<comment type="caution">
    <text evidence="2">The sequence shown here is derived from an EMBL/GenBank/DDBJ whole genome shotgun (WGS) entry which is preliminary data.</text>
</comment>
<keyword evidence="3" id="KW-1185">Reference proteome</keyword>